<proteinExistence type="predicted"/>
<dbReference type="Proteomes" id="UP000294650">
    <property type="component" value="Unassembled WGS sequence"/>
</dbReference>
<keyword evidence="4 6" id="KW-1133">Transmembrane helix</keyword>
<dbReference type="GO" id="GO:0005886">
    <property type="term" value="C:plasma membrane"/>
    <property type="evidence" value="ECO:0007669"/>
    <property type="project" value="UniProtKB-SubCell"/>
</dbReference>
<evidence type="ECO:0000256" key="3">
    <source>
        <dbReference type="ARBA" id="ARBA00022692"/>
    </source>
</evidence>
<feature type="transmembrane region" description="Helical" evidence="6">
    <location>
        <begin position="87"/>
        <end position="106"/>
    </location>
</feature>
<dbReference type="OrthoDB" id="9775903at2"/>
<evidence type="ECO:0000256" key="4">
    <source>
        <dbReference type="ARBA" id="ARBA00022989"/>
    </source>
</evidence>
<feature type="transmembrane region" description="Helical" evidence="6">
    <location>
        <begin position="205"/>
        <end position="226"/>
    </location>
</feature>
<feature type="transmembrane region" description="Helical" evidence="6">
    <location>
        <begin position="173"/>
        <end position="193"/>
    </location>
</feature>
<keyword evidence="3 6" id="KW-0812">Transmembrane</keyword>
<dbReference type="RefSeq" id="WP_132372394.1">
    <property type="nucleotide sequence ID" value="NZ_SMAN01000017.1"/>
</dbReference>
<dbReference type="PIRSF" id="PIRSF035875">
    <property type="entry name" value="RNase_BN"/>
    <property type="match status" value="1"/>
</dbReference>
<evidence type="ECO:0000256" key="5">
    <source>
        <dbReference type="ARBA" id="ARBA00023136"/>
    </source>
</evidence>
<name>A0A4R3MU73_9BACI</name>
<evidence type="ECO:0000256" key="2">
    <source>
        <dbReference type="ARBA" id="ARBA00022475"/>
    </source>
</evidence>
<reference evidence="7 8" key="1">
    <citation type="submission" date="2019-03" db="EMBL/GenBank/DDBJ databases">
        <title>Genomic Encyclopedia of Type Strains, Phase IV (KMG-IV): sequencing the most valuable type-strain genomes for metagenomic binning, comparative biology and taxonomic classification.</title>
        <authorList>
            <person name="Goeker M."/>
        </authorList>
    </citation>
    <scope>NUCLEOTIDE SEQUENCE [LARGE SCALE GENOMIC DNA]</scope>
    <source>
        <strain evidence="7 8">DSM 25894</strain>
    </source>
</reference>
<dbReference type="PANTHER" id="PTHR30213">
    <property type="entry name" value="INNER MEMBRANE PROTEIN YHJD"/>
    <property type="match status" value="1"/>
</dbReference>
<feature type="transmembrane region" description="Helical" evidence="6">
    <location>
        <begin position="127"/>
        <end position="153"/>
    </location>
</feature>
<dbReference type="PANTHER" id="PTHR30213:SF0">
    <property type="entry name" value="UPF0761 MEMBRANE PROTEIN YIHY"/>
    <property type="match status" value="1"/>
</dbReference>
<evidence type="ECO:0000313" key="7">
    <source>
        <dbReference type="EMBL" id="TCT19645.1"/>
    </source>
</evidence>
<accession>A0A4R3MU73</accession>
<keyword evidence="5 6" id="KW-0472">Membrane</keyword>
<protein>
    <submittedName>
        <fullName evidence="7">Membrane protein</fullName>
    </submittedName>
</protein>
<evidence type="ECO:0000256" key="6">
    <source>
        <dbReference type="SAM" id="Phobius"/>
    </source>
</evidence>
<evidence type="ECO:0000313" key="8">
    <source>
        <dbReference type="Proteomes" id="UP000294650"/>
    </source>
</evidence>
<dbReference type="Pfam" id="PF03631">
    <property type="entry name" value="Virul_fac_BrkB"/>
    <property type="match status" value="1"/>
</dbReference>
<dbReference type="AlphaFoldDB" id="A0A4R3MU73"/>
<comment type="subcellular location">
    <subcellularLocation>
        <location evidence="1">Cell membrane</location>
        <topology evidence="1">Multi-pass membrane protein</topology>
    </subcellularLocation>
</comment>
<gene>
    <name evidence="7" type="ORF">EDD68_11739</name>
</gene>
<feature type="transmembrane region" description="Helical" evidence="6">
    <location>
        <begin position="27"/>
        <end position="51"/>
    </location>
</feature>
<dbReference type="NCBIfam" id="TIGR00765">
    <property type="entry name" value="yihY_not_rbn"/>
    <property type="match status" value="1"/>
</dbReference>
<dbReference type="InterPro" id="IPR017039">
    <property type="entry name" value="Virul_fac_BrkB"/>
</dbReference>
<sequence>MKNIPYVISEVWKRFSRDDIPGIAAQLSYFFLLSLFPFLIFLLTLVGFLPISADQVLGMIRDYAPGNTMEIIEENIEVLMNQQNRGLLSIGIIGSLWAASHGIYALMKIFNRAYETEENRSFFQSRFIAIVLTVAMLLVTITVLLLPVFGRILGEFIFSFLGLTETFLQIWNALRWISSFVIMVIVLACLYKLAPDERIPFAHAFPGAIFAAVCWQLVSLAFAFYVENFGNYSAAYGSLGGIIVLMIWFYISAIIIVIGGEINAILYKGNMAR</sequence>
<dbReference type="EMBL" id="SMAN01000017">
    <property type="protein sequence ID" value="TCT19645.1"/>
    <property type="molecule type" value="Genomic_DNA"/>
</dbReference>
<keyword evidence="8" id="KW-1185">Reference proteome</keyword>
<feature type="transmembrane region" description="Helical" evidence="6">
    <location>
        <begin position="238"/>
        <end position="267"/>
    </location>
</feature>
<comment type="caution">
    <text evidence="7">The sequence shown here is derived from an EMBL/GenBank/DDBJ whole genome shotgun (WGS) entry which is preliminary data.</text>
</comment>
<organism evidence="7 8">
    <name type="scientific">Melghiribacillus thermohalophilus</name>
    <dbReference type="NCBI Taxonomy" id="1324956"/>
    <lineage>
        <taxon>Bacteria</taxon>
        <taxon>Bacillati</taxon>
        <taxon>Bacillota</taxon>
        <taxon>Bacilli</taxon>
        <taxon>Bacillales</taxon>
        <taxon>Bacillaceae</taxon>
        <taxon>Melghiribacillus</taxon>
    </lineage>
</organism>
<evidence type="ECO:0000256" key="1">
    <source>
        <dbReference type="ARBA" id="ARBA00004651"/>
    </source>
</evidence>
<keyword evidence="2" id="KW-1003">Cell membrane</keyword>